<dbReference type="EMBL" id="QWLV01000005">
    <property type="protein sequence ID" value="RHW17251.1"/>
    <property type="molecule type" value="Genomic_DNA"/>
</dbReference>
<protein>
    <submittedName>
        <fullName evidence="2">Uncharacterized protein</fullName>
    </submittedName>
</protein>
<keyword evidence="3" id="KW-1185">Reference proteome</keyword>
<comment type="caution">
    <text evidence="2">The sequence shown here is derived from an EMBL/GenBank/DDBJ whole genome shotgun (WGS) entry which is preliminary data.</text>
</comment>
<evidence type="ECO:0000313" key="2">
    <source>
        <dbReference type="EMBL" id="RHW17251.1"/>
    </source>
</evidence>
<gene>
    <name evidence="2" type="ORF">D1610_11970</name>
</gene>
<dbReference type="RefSeq" id="WP_118864418.1">
    <property type="nucleotide sequence ID" value="NZ_QWLV01000005.1"/>
</dbReference>
<proteinExistence type="predicted"/>
<evidence type="ECO:0000313" key="3">
    <source>
        <dbReference type="Proteomes" id="UP000266693"/>
    </source>
</evidence>
<feature type="region of interest" description="Disordered" evidence="1">
    <location>
        <begin position="66"/>
        <end position="90"/>
    </location>
</feature>
<sequence>MTASPDPAAQQKTILETGKEYLDAAVKSAKAHPAATAGIAAGVAAAAAGAVYGASKLRERGAIGDAGSATDEAGIIDPQRVPEALPINGE</sequence>
<evidence type="ECO:0000256" key="1">
    <source>
        <dbReference type="SAM" id="MobiDB-lite"/>
    </source>
</evidence>
<dbReference type="AlphaFoldDB" id="A0A396RU76"/>
<accession>A0A396RU76</accession>
<name>A0A396RU76_9SPHN</name>
<organism evidence="2 3">
    <name type="scientific">Sphingomonas gilva</name>
    <dbReference type="NCBI Taxonomy" id="2305907"/>
    <lineage>
        <taxon>Bacteria</taxon>
        <taxon>Pseudomonadati</taxon>
        <taxon>Pseudomonadota</taxon>
        <taxon>Alphaproteobacteria</taxon>
        <taxon>Sphingomonadales</taxon>
        <taxon>Sphingomonadaceae</taxon>
        <taxon>Sphingomonas</taxon>
    </lineage>
</organism>
<reference evidence="2 3" key="1">
    <citation type="submission" date="2018-08" db="EMBL/GenBank/DDBJ databases">
        <title>The multiple taxonomic identification of Sphingomonas gilva.</title>
        <authorList>
            <person name="Zhu D."/>
            <person name="Zheng S."/>
        </authorList>
    </citation>
    <scope>NUCLEOTIDE SEQUENCE [LARGE SCALE GENOMIC DNA]</scope>
    <source>
        <strain evidence="2 3">ZDH117</strain>
    </source>
</reference>
<dbReference type="Proteomes" id="UP000266693">
    <property type="component" value="Unassembled WGS sequence"/>
</dbReference>